<reference evidence="1 2" key="1">
    <citation type="submission" date="2020-04" db="EMBL/GenBank/DDBJ databases">
        <authorList>
            <person name="Hitch T.C.A."/>
            <person name="Wylensek D."/>
            <person name="Clavel T."/>
        </authorList>
    </citation>
    <scope>NUCLEOTIDE SEQUENCE [LARGE SCALE GENOMIC DNA]</scope>
    <source>
        <strain evidence="1 2">WB01_NA02</strain>
    </source>
</reference>
<dbReference type="EMBL" id="JABAGD010000078">
    <property type="protein sequence ID" value="NMF07759.1"/>
    <property type="molecule type" value="Genomic_DNA"/>
</dbReference>
<comment type="caution">
    <text evidence="1">The sequence shown here is derived from an EMBL/GenBank/DDBJ whole genome shotgun (WGS) entry which is preliminary data.</text>
</comment>
<dbReference type="RefSeq" id="WP_168983413.1">
    <property type="nucleotide sequence ID" value="NZ_JABAGD010000078.1"/>
</dbReference>
<dbReference type="Proteomes" id="UP000587880">
    <property type="component" value="Unassembled WGS sequence"/>
</dbReference>
<gene>
    <name evidence="1" type="ORF">HF849_24095</name>
</gene>
<evidence type="ECO:0000313" key="2">
    <source>
        <dbReference type="Proteomes" id="UP000587880"/>
    </source>
</evidence>
<name>A0A7X9XRQ7_CLOBE</name>
<accession>A0A7X9XRQ7</accession>
<dbReference type="AlphaFoldDB" id="A0A7X9XRQ7"/>
<protein>
    <submittedName>
        <fullName evidence="1">Uncharacterized protein</fullName>
    </submittedName>
</protein>
<sequence>MQSSHEALTDKIEFTEILGRYSFKTSINNGAIDGIVNLTELAPNGVVGRYPYVYGYYNASILTLTGIWSTVSYPYAYPESACVFGAFKFYFYKKNGKIGFNGTWGCGRNQYGGLNGVDYWNGVKIENQN</sequence>
<proteinExistence type="predicted"/>
<organism evidence="1 2">
    <name type="scientific">Clostridium beijerinckii</name>
    <name type="common">Clostridium MP</name>
    <dbReference type="NCBI Taxonomy" id="1520"/>
    <lineage>
        <taxon>Bacteria</taxon>
        <taxon>Bacillati</taxon>
        <taxon>Bacillota</taxon>
        <taxon>Clostridia</taxon>
        <taxon>Eubacteriales</taxon>
        <taxon>Clostridiaceae</taxon>
        <taxon>Clostridium</taxon>
    </lineage>
</organism>
<evidence type="ECO:0000313" key="1">
    <source>
        <dbReference type="EMBL" id="NMF07759.1"/>
    </source>
</evidence>